<dbReference type="PRINTS" id="PR01490">
    <property type="entry name" value="RTXTOXIND"/>
</dbReference>
<reference evidence="12" key="1">
    <citation type="submission" date="2016-10" db="EMBL/GenBank/DDBJ databases">
        <authorList>
            <person name="Varghese N."/>
            <person name="Submissions S."/>
        </authorList>
    </citation>
    <scope>NUCLEOTIDE SEQUENCE [LARGE SCALE GENOMIC DNA]</scope>
    <source>
        <strain evidence="12">DSM 26921</strain>
    </source>
</reference>
<evidence type="ECO:0000256" key="8">
    <source>
        <dbReference type="ARBA" id="ARBA00023136"/>
    </source>
</evidence>
<keyword evidence="5 9" id="KW-0997">Cell inner membrane</keyword>
<evidence type="ECO:0000256" key="4">
    <source>
        <dbReference type="ARBA" id="ARBA00022475"/>
    </source>
</evidence>
<organism evidence="11 12">
    <name type="scientific">Litoreibacter janthinus</name>
    <dbReference type="NCBI Taxonomy" id="670154"/>
    <lineage>
        <taxon>Bacteria</taxon>
        <taxon>Pseudomonadati</taxon>
        <taxon>Pseudomonadota</taxon>
        <taxon>Alphaproteobacteria</taxon>
        <taxon>Rhodobacterales</taxon>
        <taxon>Roseobacteraceae</taxon>
        <taxon>Litoreibacter</taxon>
    </lineage>
</organism>
<evidence type="ECO:0000256" key="3">
    <source>
        <dbReference type="ARBA" id="ARBA00022448"/>
    </source>
</evidence>
<feature type="transmembrane region" description="Helical" evidence="9">
    <location>
        <begin position="17"/>
        <end position="38"/>
    </location>
</feature>
<gene>
    <name evidence="11" type="ORF">SAMN04488002_2799</name>
</gene>
<evidence type="ECO:0000256" key="9">
    <source>
        <dbReference type="RuleBase" id="RU365093"/>
    </source>
</evidence>
<dbReference type="GO" id="GO:0015031">
    <property type="term" value="P:protein transport"/>
    <property type="evidence" value="ECO:0007669"/>
    <property type="project" value="InterPro"/>
</dbReference>
<evidence type="ECO:0000256" key="7">
    <source>
        <dbReference type="ARBA" id="ARBA00022989"/>
    </source>
</evidence>
<protein>
    <recommendedName>
        <fullName evidence="9">Membrane fusion protein (MFP) family protein</fullName>
    </recommendedName>
</protein>
<evidence type="ECO:0000256" key="5">
    <source>
        <dbReference type="ARBA" id="ARBA00022519"/>
    </source>
</evidence>
<keyword evidence="4 9" id="KW-1003">Cell membrane</keyword>
<keyword evidence="7 9" id="KW-1133">Transmembrane helix</keyword>
<dbReference type="InterPro" id="IPR058982">
    <property type="entry name" value="Beta-barrel_AprE"/>
</dbReference>
<feature type="domain" description="AprE-like beta-barrel" evidence="10">
    <location>
        <begin position="275"/>
        <end position="367"/>
    </location>
</feature>
<sequence>MATIDAAFEDDLRGPSWVIRLIGLTVFVFIVWASFAWVDEIVRSDGEFVSSSRPQIIQNLEGGILSELLVTEGDTVKPGDILARLSGTNFQTSVDDLQDQIDALEIRRMRLEAELAGQFDFFVPSQLEERQADIVASERALLNARQSDFEGRTESARAILKETSREAALMEDLLEQNIVSLIEATRARKSNTDAQAKYKEIVSKAELERASEYSDTLKELATLRQNMKLSEDQLARTVIRSPMKGIVNNVAISTIGGVVRPGEEIFQIIPMGEELFVEAKVKPKDIASLRPGQDATVKLSAYDYTIYGTLEGKVQVISADTFKDERVADGDPHYKVLLSVDMAHLSPRQKTVEIRPGMLAQVELHTGEKTILQYLTKPLYKSREAFREP</sequence>
<name>A0A1I6HCF4_9RHOB</name>
<dbReference type="RefSeq" id="WP_090217909.1">
    <property type="nucleotide sequence ID" value="NZ_FOYO01000001.1"/>
</dbReference>
<evidence type="ECO:0000313" key="12">
    <source>
        <dbReference type="Proteomes" id="UP000199658"/>
    </source>
</evidence>
<dbReference type="Proteomes" id="UP000199658">
    <property type="component" value="Unassembled WGS sequence"/>
</dbReference>
<keyword evidence="6 9" id="KW-0812">Transmembrane</keyword>
<evidence type="ECO:0000313" key="11">
    <source>
        <dbReference type="EMBL" id="SFR51967.1"/>
    </source>
</evidence>
<dbReference type="Gene3D" id="2.40.50.100">
    <property type="match status" value="1"/>
</dbReference>
<dbReference type="EMBL" id="FOYO01000001">
    <property type="protein sequence ID" value="SFR51967.1"/>
    <property type="molecule type" value="Genomic_DNA"/>
</dbReference>
<evidence type="ECO:0000256" key="6">
    <source>
        <dbReference type="ARBA" id="ARBA00022692"/>
    </source>
</evidence>
<comment type="subcellular location">
    <subcellularLocation>
        <location evidence="1 9">Cell inner membrane</location>
        <topology evidence="1 9">Single-pass membrane protein</topology>
    </subcellularLocation>
</comment>
<dbReference type="NCBIfam" id="TIGR01843">
    <property type="entry name" value="type_I_hlyD"/>
    <property type="match status" value="1"/>
</dbReference>
<dbReference type="PANTHER" id="PTHR30386">
    <property type="entry name" value="MEMBRANE FUSION SUBUNIT OF EMRAB-TOLC MULTIDRUG EFFLUX PUMP"/>
    <property type="match status" value="1"/>
</dbReference>
<dbReference type="InterPro" id="IPR010129">
    <property type="entry name" value="T1SS_HlyD"/>
</dbReference>
<dbReference type="AlphaFoldDB" id="A0A1I6HCF4"/>
<dbReference type="PANTHER" id="PTHR30386:SF26">
    <property type="entry name" value="TRANSPORT PROTEIN COMB"/>
    <property type="match status" value="1"/>
</dbReference>
<evidence type="ECO:0000259" key="10">
    <source>
        <dbReference type="Pfam" id="PF26002"/>
    </source>
</evidence>
<dbReference type="GO" id="GO:0005886">
    <property type="term" value="C:plasma membrane"/>
    <property type="evidence" value="ECO:0007669"/>
    <property type="project" value="UniProtKB-SubCell"/>
</dbReference>
<comment type="similarity">
    <text evidence="2 9">Belongs to the membrane fusion protein (MFP) (TC 8.A.1) family.</text>
</comment>
<keyword evidence="12" id="KW-1185">Reference proteome</keyword>
<dbReference type="STRING" id="670154.SAMN04488002_2799"/>
<dbReference type="InterPro" id="IPR050739">
    <property type="entry name" value="MFP"/>
</dbReference>
<evidence type="ECO:0000256" key="2">
    <source>
        <dbReference type="ARBA" id="ARBA00009477"/>
    </source>
</evidence>
<keyword evidence="3 9" id="KW-0813">Transport</keyword>
<keyword evidence="8 9" id="KW-0472">Membrane</keyword>
<accession>A0A1I6HCF4</accession>
<evidence type="ECO:0000256" key="1">
    <source>
        <dbReference type="ARBA" id="ARBA00004377"/>
    </source>
</evidence>
<dbReference type="OrthoDB" id="9810980at2"/>
<dbReference type="Gene3D" id="2.40.30.170">
    <property type="match status" value="1"/>
</dbReference>
<dbReference type="Pfam" id="PF26002">
    <property type="entry name" value="Beta-barrel_AprE"/>
    <property type="match status" value="1"/>
</dbReference>
<proteinExistence type="inferred from homology"/>